<protein>
    <submittedName>
        <fullName evidence="2">Uncharacterized protein</fullName>
    </submittedName>
</protein>
<dbReference type="EMBL" id="JACORU010000001">
    <property type="protein sequence ID" value="MBC5763248.1"/>
    <property type="molecule type" value="Genomic_DNA"/>
</dbReference>
<comment type="caution">
    <text evidence="2">The sequence shown here is derived from an EMBL/GenBank/DDBJ whole genome shotgun (WGS) entry which is preliminary data.</text>
</comment>
<evidence type="ECO:0000256" key="1">
    <source>
        <dbReference type="SAM" id="MobiDB-lite"/>
    </source>
</evidence>
<proteinExistence type="predicted"/>
<organism evidence="2 3">
    <name type="scientific">Ramlibacter albus</name>
    <dbReference type="NCBI Taxonomy" id="2079448"/>
    <lineage>
        <taxon>Bacteria</taxon>
        <taxon>Pseudomonadati</taxon>
        <taxon>Pseudomonadota</taxon>
        <taxon>Betaproteobacteria</taxon>
        <taxon>Burkholderiales</taxon>
        <taxon>Comamonadaceae</taxon>
        <taxon>Ramlibacter</taxon>
    </lineage>
</organism>
<evidence type="ECO:0000313" key="2">
    <source>
        <dbReference type="EMBL" id="MBC5763248.1"/>
    </source>
</evidence>
<accession>A0A923M3I3</accession>
<feature type="compositionally biased region" description="Low complexity" evidence="1">
    <location>
        <begin position="1"/>
        <end position="21"/>
    </location>
</feature>
<gene>
    <name evidence="2" type="ORF">H8R02_02215</name>
</gene>
<feature type="compositionally biased region" description="Low complexity" evidence="1">
    <location>
        <begin position="36"/>
        <end position="60"/>
    </location>
</feature>
<name>A0A923M3I3_9BURK</name>
<dbReference type="AlphaFoldDB" id="A0A923M3I3"/>
<dbReference type="RefSeq" id="WP_187079705.1">
    <property type="nucleotide sequence ID" value="NZ_JACORU010000001.1"/>
</dbReference>
<keyword evidence="3" id="KW-1185">Reference proteome</keyword>
<evidence type="ECO:0000313" key="3">
    <source>
        <dbReference type="Proteomes" id="UP000596827"/>
    </source>
</evidence>
<reference evidence="2" key="1">
    <citation type="submission" date="2020-08" db="EMBL/GenBank/DDBJ databases">
        <title>Ramlibacter sp. GTP1 16S ribosomal RNA gene genome sequencing and assembly.</title>
        <authorList>
            <person name="Kang M."/>
        </authorList>
    </citation>
    <scope>NUCLEOTIDE SEQUENCE</scope>
    <source>
        <strain evidence="2">GTP1</strain>
    </source>
</reference>
<sequence length="320" mass="35207">MNATAQPPEATPAEPEGGPLALRPATELRQLPALPPRAAASSPPAPAPALVSRATAAPADPGLPPLPEPPGGNALNVLAGGAAVLAGLGWLLERRRRRLLEMEKDSVFWAHVQPSGGHSAIITTAGNLDDILPDSPDPAEAARAIYVTAIGETNSRREATLIDLHQVRGKLRRRRERGDNVAAVLLLQQHLVDFRYTSPWVFLELRELYKVLDRQNEWDVARDAFRKRFGQNAPHWAAASHEDAALADDKQLCEELTQFWPYREARMFVLRLMLGEPEMRQKCSGPPLLPLGVYRDILMLDEVLDEVMVARPKQVADSLL</sequence>
<feature type="region of interest" description="Disordered" evidence="1">
    <location>
        <begin position="1"/>
        <end position="68"/>
    </location>
</feature>
<dbReference type="Proteomes" id="UP000596827">
    <property type="component" value="Unassembled WGS sequence"/>
</dbReference>